<feature type="compositionally biased region" description="Low complexity" evidence="1">
    <location>
        <begin position="190"/>
        <end position="201"/>
    </location>
</feature>
<dbReference type="Pfam" id="PF03413">
    <property type="entry name" value="PepSY"/>
    <property type="match status" value="2"/>
</dbReference>
<keyword evidence="2" id="KW-0732">Signal</keyword>
<dbReference type="Gene3D" id="3.10.450.40">
    <property type="match status" value="2"/>
</dbReference>
<organism evidence="4 5">
    <name type="scientific">Bailinhaonella thermotolerans</name>
    <dbReference type="NCBI Taxonomy" id="1070861"/>
    <lineage>
        <taxon>Bacteria</taxon>
        <taxon>Bacillati</taxon>
        <taxon>Actinomycetota</taxon>
        <taxon>Actinomycetes</taxon>
        <taxon>Streptosporangiales</taxon>
        <taxon>Streptosporangiaceae</taxon>
        <taxon>Bailinhaonella</taxon>
    </lineage>
</organism>
<comment type="caution">
    <text evidence="4">The sequence shown here is derived from an EMBL/GenBank/DDBJ whole genome shotgun (WGS) entry which is preliminary data.</text>
</comment>
<reference evidence="4 5" key="1">
    <citation type="submission" date="2018-09" db="EMBL/GenBank/DDBJ databases">
        <title>YIM 75507 draft genome.</title>
        <authorList>
            <person name="Tang S."/>
            <person name="Feng Y."/>
        </authorList>
    </citation>
    <scope>NUCLEOTIDE SEQUENCE [LARGE SCALE GENOMIC DNA]</scope>
    <source>
        <strain evidence="4 5">YIM 75507</strain>
    </source>
</reference>
<dbReference type="EMBL" id="QZEY01000008">
    <property type="protein sequence ID" value="RJL30933.1"/>
    <property type="molecule type" value="Genomic_DNA"/>
</dbReference>
<keyword evidence="5" id="KW-1185">Reference proteome</keyword>
<feature type="signal peptide" evidence="2">
    <location>
        <begin position="1"/>
        <end position="23"/>
    </location>
</feature>
<evidence type="ECO:0000313" key="5">
    <source>
        <dbReference type="Proteomes" id="UP000265768"/>
    </source>
</evidence>
<feature type="chain" id="PRO_5017228014" description="PepSY domain-containing protein" evidence="2">
    <location>
        <begin position="24"/>
        <end position="210"/>
    </location>
</feature>
<proteinExistence type="predicted"/>
<feature type="domain" description="PepSY" evidence="3">
    <location>
        <begin position="71"/>
        <end position="118"/>
    </location>
</feature>
<protein>
    <recommendedName>
        <fullName evidence="3">PepSY domain-containing protein</fullName>
    </recommendedName>
</protein>
<evidence type="ECO:0000256" key="2">
    <source>
        <dbReference type="SAM" id="SignalP"/>
    </source>
</evidence>
<gene>
    <name evidence="4" type="ORF">D5H75_21825</name>
</gene>
<name>A0A3A4AYK8_9ACTN</name>
<dbReference type="Proteomes" id="UP000265768">
    <property type="component" value="Unassembled WGS sequence"/>
</dbReference>
<dbReference type="PROSITE" id="PS51257">
    <property type="entry name" value="PROKAR_LIPOPROTEIN"/>
    <property type="match status" value="1"/>
</dbReference>
<feature type="region of interest" description="Disordered" evidence="1">
    <location>
        <begin position="111"/>
        <end position="132"/>
    </location>
</feature>
<dbReference type="AlphaFoldDB" id="A0A3A4AYK8"/>
<evidence type="ECO:0000313" key="4">
    <source>
        <dbReference type="EMBL" id="RJL30933.1"/>
    </source>
</evidence>
<dbReference type="OrthoDB" id="9795161at2"/>
<dbReference type="InterPro" id="IPR025711">
    <property type="entry name" value="PepSY"/>
</dbReference>
<evidence type="ECO:0000256" key="1">
    <source>
        <dbReference type="SAM" id="MobiDB-lite"/>
    </source>
</evidence>
<sequence>MLQRRGRILLAGLAIGTTAVAAAACGGAEPAQEVAIRHQPTEGVTAPGGETAAPTGTAEADNLAVIEKVGEAALSAVQGGTLTCMEAEEDGKLWEVTVVTGDGTAHEMDVDAETGRVTSGPETEDSDKKRNRELVEGAKLDYVGAARKALTQVPGARITELNLDRENKKVVWETELVDEQDQKRELNINAQQGGATGTATPSPSPSPTES</sequence>
<dbReference type="RefSeq" id="WP_119928356.1">
    <property type="nucleotide sequence ID" value="NZ_QZEY01000008.1"/>
</dbReference>
<feature type="domain" description="PepSY" evidence="3">
    <location>
        <begin position="147"/>
        <end position="191"/>
    </location>
</feature>
<accession>A0A3A4AYK8</accession>
<evidence type="ECO:0000259" key="3">
    <source>
        <dbReference type="Pfam" id="PF03413"/>
    </source>
</evidence>
<feature type="region of interest" description="Disordered" evidence="1">
    <location>
        <begin position="179"/>
        <end position="210"/>
    </location>
</feature>